<evidence type="ECO:0000313" key="7">
    <source>
        <dbReference type="EMBL" id="ENO92133.1"/>
    </source>
</evidence>
<dbReference type="SUPFAM" id="SSF55785">
    <property type="entry name" value="PYP-like sensor domain (PAS domain)"/>
    <property type="match status" value="1"/>
</dbReference>
<dbReference type="PANTHER" id="PTHR43065:SF42">
    <property type="entry name" value="TWO-COMPONENT SENSOR PPRA"/>
    <property type="match status" value="1"/>
</dbReference>
<dbReference type="InterPro" id="IPR036097">
    <property type="entry name" value="HisK_dim/P_sf"/>
</dbReference>
<evidence type="ECO:0000259" key="6">
    <source>
        <dbReference type="PROSITE" id="PS50113"/>
    </source>
</evidence>
<dbReference type="PROSITE" id="PS50109">
    <property type="entry name" value="HIS_KIN"/>
    <property type="match status" value="1"/>
</dbReference>
<dbReference type="InterPro" id="IPR003661">
    <property type="entry name" value="HisK_dim/P_dom"/>
</dbReference>
<dbReference type="Pfam" id="PF00512">
    <property type="entry name" value="HisKA"/>
    <property type="match status" value="1"/>
</dbReference>
<dbReference type="Gene3D" id="3.30.450.20">
    <property type="entry name" value="PAS domain"/>
    <property type="match status" value="1"/>
</dbReference>
<keyword evidence="7" id="KW-0418">Kinase</keyword>
<dbReference type="EC" id="2.7.13.3" evidence="2"/>
<protein>
    <recommendedName>
        <fullName evidence="2">histidine kinase</fullName>
        <ecNumber evidence="2">2.7.13.3</ecNumber>
    </recommendedName>
</protein>
<evidence type="ECO:0000256" key="3">
    <source>
        <dbReference type="ARBA" id="ARBA00022553"/>
    </source>
</evidence>
<dbReference type="CDD" id="cd00082">
    <property type="entry name" value="HisKA"/>
    <property type="match status" value="1"/>
</dbReference>
<name>N6ZCS9_9RHOO</name>
<feature type="domain" description="PAC" evidence="6">
    <location>
        <begin position="130"/>
        <end position="182"/>
    </location>
</feature>
<dbReference type="SMART" id="SM00388">
    <property type="entry name" value="HisKA"/>
    <property type="match status" value="1"/>
</dbReference>
<dbReference type="SMART" id="SM00387">
    <property type="entry name" value="HATPase_c"/>
    <property type="match status" value="1"/>
</dbReference>
<feature type="domain" description="Histidine kinase" evidence="5">
    <location>
        <begin position="209"/>
        <end position="447"/>
    </location>
</feature>
<dbReference type="PRINTS" id="PR00344">
    <property type="entry name" value="BCTRLSENSOR"/>
</dbReference>
<dbReference type="PANTHER" id="PTHR43065">
    <property type="entry name" value="SENSOR HISTIDINE KINASE"/>
    <property type="match status" value="1"/>
</dbReference>
<accession>N6ZCS9</accession>
<dbReference type="Gene3D" id="3.30.565.10">
    <property type="entry name" value="Histidine kinase-like ATPase, C-terminal domain"/>
    <property type="match status" value="1"/>
</dbReference>
<dbReference type="Gene3D" id="1.10.287.130">
    <property type="match status" value="1"/>
</dbReference>
<gene>
    <name evidence="7" type="ORF">C667_22214</name>
</gene>
<comment type="caution">
    <text evidence="7">The sequence shown here is derived from an EMBL/GenBank/DDBJ whole genome shotgun (WGS) entry which is preliminary data.</text>
</comment>
<dbReference type="NCBIfam" id="TIGR00229">
    <property type="entry name" value="sensory_box"/>
    <property type="match status" value="1"/>
</dbReference>
<evidence type="ECO:0000256" key="4">
    <source>
        <dbReference type="SAM" id="Coils"/>
    </source>
</evidence>
<dbReference type="InterPro" id="IPR013656">
    <property type="entry name" value="PAS_4"/>
</dbReference>
<organism evidence="7 8">
    <name type="scientific">Thauera phenylacetica B4P</name>
    <dbReference type="NCBI Taxonomy" id="1234382"/>
    <lineage>
        <taxon>Bacteria</taxon>
        <taxon>Pseudomonadati</taxon>
        <taxon>Pseudomonadota</taxon>
        <taxon>Betaproteobacteria</taxon>
        <taxon>Rhodocyclales</taxon>
        <taxon>Zoogloeaceae</taxon>
        <taxon>Thauera</taxon>
    </lineage>
</organism>
<evidence type="ECO:0000256" key="1">
    <source>
        <dbReference type="ARBA" id="ARBA00000085"/>
    </source>
</evidence>
<keyword evidence="8" id="KW-1185">Reference proteome</keyword>
<keyword evidence="7" id="KW-0808">Transferase</keyword>
<dbReference type="PROSITE" id="PS50113">
    <property type="entry name" value="PAC"/>
    <property type="match status" value="1"/>
</dbReference>
<dbReference type="OrthoDB" id="224978at2"/>
<dbReference type="InterPro" id="IPR000700">
    <property type="entry name" value="PAS-assoc_C"/>
</dbReference>
<dbReference type="CDD" id="cd00130">
    <property type="entry name" value="PAS"/>
    <property type="match status" value="1"/>
</dbReference>
<dbReference type="Pfam" id="PF08448">
    <property type="entry name" value="PAS_4"/>
    <property type="match status" value="1"/>
</dbReference>
<keyword evidence="3" id="KW-0597">Phosphoprotein</keyword>
<comment type="catalytic activity">
    <reaction evidence="1">
        <text>ATP + protein L-histidine = ADP + protein N-phospho-L-histidine.</text>
        <dbReference type="EC" id="2.7.13.3"/>
    </reaction>
</comment>
<evidence type="ECO:0000313" key="8">
    <source>
        <dbReference type="Proteomes" id="UP000013047"/>
    </source>
</evidence>
<feature type="coiled-coil region" evidence="4">
    <location>
        <begin position="170"/>
        <end position="200"/>
    </location>
</feature>
<dbReference type="Proteomes" id="UP000013047">
    <property type="component" value="Unassembled WGS sequence"/>
</dbReference>
<dbReference type="Pfam" id="PF02518">
    <property type="entry name" value="HATPase_c"/>
    <property type="match status" value="1"/>
</dbReference>
<dbReference type="EMBL" id="AMXF01000358">
    <property type="protein sequence ID" value="ENO92133.1"/>
    <property type="molecule type" value="Genomic_DNA"/>
</dbReference>
<reference evidence="7 8" key="1">
    <citation type="submission" date="2012-09" db="EMBL/GenBank/DDBJ databases">
        <title>Draft Genome Sequences of 6 Strains from Genus Thauera.</title>
        <authorList>
            <person name="Liu B."/>
            <person name="Shapleigh J.P."/>
            <person name="Frostegard A.H."/>
        </authorList>
    </citation>
    <scope>NUCLEOTIDE SEQUENCE [LARGE SCALE GENOMIC DNA]</scope>
    <source>
        <strain evidence="7 8">B4P</strain>
    </source>
</reference>
<dbReference type="InterPro" id="IPR035965">
    <property type="entry name" value="PAS-like_dom_sf"/>
</dbReference>
<dbReference type="InterPro" id="IPR004358">
    <property type="entry name" value="Sig_transdc_His_kin-like_C"/>
</dbReference>
<keyword evidence="4" id="KW-0175">Coiled coil</keyword>
<dbReference type="InterPro" id="IPR000014">
    <property type="entry name" value="PAS"/>
</dbReference>
<dbReference type="SUPFAM" id="SSF55874">
    <property type="entry name" value="ATPase domain of HSP90 chaperone/DNA topoisomerase II/histidine kinase"/>
    <property type="match status" value="1"/>
</dbReference>
<dbReference type="GO" id="GO:0000155">
    <property type="term" value="F:phosphorelay sensor kinase activity"/>
    <property type="evidence" value="ECO:0007669"/>
    <property type="project" value="InterPro"/>
</dbReference>
<sequence length="447" mass="48907">MSPPSDDALRHTAHPGEIVGVSEDVWMEVIDKMDQVYSDLLQYEVALEQKNAKLEESQQFILSVLTSMSDIMLVCDRHGIIQDANRSLEAFCGRGVDALRGTSLFELFVDPLAAEEARRRLFGQGAKEVHDCELPLRARDGSAVPVSLNCTPRFNAVGKSLGMVMTGRPVGELRRAYQALHEAHEDLKRTQQQLLHAEKMASLGRLVAGVAHELNNPISFVLGNVHALQRYAGRLAGYLGTIHRGADAEEVEAARRSLRIDRILDDLPSLIEGTIEGAERTRAIVDGLKRFSAMDRDEVEDFDLVEVVERAVRWVCKTAREDFRVELALPPRIALRGSPGRIQQVVTNLIENARDAASAGEAPPTLRISASLDAGRVRMCFDDNGPGVPAEILGRIFDPFFTTKPVGKGTGLGLSISYGIVERHGGTLAAENRPEGGARLVLTLPEA</sequence>
<dbReference type="InterPro" id="IPR005467">
    <property type="entry name" value="His_kinase_dom"/>
</dbReference>
<dbReference type="InterPro" id="IPR036890">
    <property type="entry name" value="HATPase_C_sf"/>
</dbReference>
<dbReference type="InterPro" id="IPR003594">
    <property type="entry name" value="HATPase_dom"/>
</dbReference>
<proteinExistence type="predicted"/>
<dbReference type="SMART" id="SM00091">
    <property type="entry name" value="PAS"/>
    <property type="match status" value="1"/>
</dbReference>
<dbReference type="SUPFAM" id="SSF47384">
    <property type="entry name" value="Homodimeric domain of signal transducing histidine kinase"/>
    <property type="match status" value="1"/>
</dbReference>
<dbReference type="AlphaFoldDB" id="N6ZCS9"/>
<dbReference type="RefSeq" id="WP_004384972.1">
    <property type="nucleotide sequence ID" value="NZ_AMXF01000358.1"/>
</dbReference>
<evidence type="ECO:0000259" key="5">
    <source>
        <dbReference type="PROSITE" id="PS50109"/>
    </source>
</evidence>
<evidence type="ECO:0000256" key="2">
    <source>
        <dbReference type="ARBA" id="ARBA00012438"/>
    </source>
</evidence>